<keyword evidence="2" id="KW-1185">Reference proteome</keyword>
<sequence>MTWIYRIFVCIMLILIYIRIGDMEDFIDDIVGSYVGGVEQELTNRLDDIDSNCR</sequence>
<accession>A0AAW3ZYH7</accession>
<comment type="caution">
    <text evidence="1">The sequence shown here is derived from an EMBL/GenBank/DDBJ whole genome shotgun (WGS) entry which is preliminary data.</text>
</comment>
<name>A0AAW3ZYH7_9BACT</name>
<evidence type="ECO:0000313" key="2">
    <source>
        <dbReference type="Proteomes" id="UP000650616"/>
    </source>
</evidence>
<gene>
    <name evidence="1" type="ORF">CCAL9337_08420</name>
</gene>
<proteinExistence type="predicted"/>
<organism evidence="1 2">
    <name type="scientific">Campylobacter californiensis</name>
    <dbReference type="NCBI Taxonomy" id="1032243"/>
    <lineage>
        <taxon>Bacteria</taxon>
        <taxon>Pseudomonadati</taxon>
        <taxon>Campylobacterota</taxon>
        <taxon>Epsilonproteobacteria</taxon>
        <taxon>Campylobacterales</taxon>
        <taxon>Campylobacteraceae</taxon>
        <taxon>Campylobacter</taxon>
    </lineage>
</organism>
<evidence type="ECO:0000313" key="1">
    <source>
        <dbReference type="EMBL" id="MBE3608741.1"/>
    </source>
</evidence>
<protein>
    <submittedName>
        <fullName evidence="1">Uncharacterized protein</fullName>
    </submittedName>
</protein>
<dbReference type="EMBL" id="LIWG01000013">
    <property type="protein sequence ID" value="MBE3608741.1"/>
    <property type="molecule type" value="Genomic_DNA"/>
</dbReference>
<reference evidence="1 2" key="1">
    <citation type="submission" date="2015-08" db="EMBL/GenBank/DDBJ databases">
        <title>Comparative genomics of the Campylobacter concisus group.</title>
        <authorList>
            <person name="Yee E."/>
            <person name="Chapman M.H."/>
            <person name="Huynh S."/>
            <person name="Bono J.L."/>
            <person name="On S.L."/>
            <person name="St Leger J."/>
            <person name="Foster G."/>
            <person name="Parker C.T."/>
            <person name="Miller W.G."/>
        </authorList>
    </citation>
    <scope>NUCLEOTIDE SEQUENCE [LARGE SCALE GENOMIC DNA]</scope>
    <source>
        <strain evidence="1 2">RM9337</strain>
    </source>
</reference>
<dbReference type="Proteomes" id="UP000650616">
    <property type="component" value="Unassembled WGS sequence"/>
</dbReference>
<dbReference type="AlphaFoldDB" id="A0AAW3ZYH7"/>
<dbReference type="RefSeq" id="WP_170017070.1">
    <property type="nucleotide sequence ID" value="NZ_CP012545.1"/>
</dbReference>